<comment type="caution">
    <text evidence="2">The sequence shown here is derived from an EMBL/GenBank/DDBJ whole genome shotgun (WGS) entry which is preliminary data.</text>
</comment>
<evidence type="ECO:0000313" key="2">
    <source>
        <dbReference type="EMBL" id="OWL96538.1"/>
    </source>
</evidence>
<evidence type="ECO:0000256" key="1">
    <source>
        <dbReference type="SAM" id="Phobius"/>
    </source>
</evidence>
<keyword evidence="1" id="KW-0472">Membrane</keyword>
<accession>A0A2D0A7Y7</accession>
<keyword evidence="3" id="KW-1185">Reference proteome</keyword>
<reference evidence="2 3" key="1">
    <citation type="submission" date="2017-05" db="EMBL/GenBank/DDBJ databases">
        <title>De novo genome assembly of Deniococcus indicus strain DR1.</title>
        <authorList>
            <person name="Chauhan D."/>
            <person name="Yennamalli R.M."/>
            <person name="Priyadarshini R."/>
        </authorList>
    </citation>
    <scope>NUCLEOTIDE SEQUENCE [LARGE SCALE GENOMIC DNA]</scope>
    <source>
        <strain evidence="2 3">DR1</strain>
    </source>
</reference>
<keyword evidence="1" id="KW-1133">Transmembrane helix</keyword>
<proteinExistence type="predicted"/>
<dbReference type="EMBL" id="NHMK01000011">
    <property type="protein sequence ID" value="OWL96538.1"/>
    <property type="molecule type" value="Genomic_DNA"/>
</dbReference>
<evidence type="ECO:0000313" key="3">
    <source>
        <dbReference type="Proteomes" id="UP000197208"/>
    </source>
</evidence>
<gene>
    <name evidence="2" type="ORF">CBQ26_09175</name>
</gene>
<name>A0A2D0A7Y7_9DEIO</name>
<protein>
    <submittedName>
        <fullName evidence="2">Uncharacterized protein</fullName>
    </submittedName>
</protein>
<dbReference type="Proteomes" id="UP000197208">
    <property type="component" value="Unassembled WGS sequence"/>
</dbReference>
<dbReference type="AlphaFoldDB" id="A0A2D0A7Y7"/>
<organism evidence="2 3">
    <name type="scientific">Deinococcus indicus</name>
    <dbReference type="NCBI Taxonomy" id="223556"/>
    <lineage>
        <taxon>Bacteria</taxon>
        <taxon>Thermotogati</taxon>
        <taxon>Deinococcota</taxon>
        <taxon>Deinococci</taxon>
        <taxon>Deinococcales</taxon>
        <taxon>Deinococcaceae</taxon>
        <taxon>Deinococcus</taxon>
    </lineage>
</organism>
<feature type="transmembrane region" description="Helical" evidence="1">
    <location>
        <begin position="40"/>
        <end position="63"/>
    </location>
</feature>
<sequence length="92" mass="9826">MDWNEGQELRRLEEKMNGVCIAMESGFSGLRKDIGYLGRLYIPLTALTVLAVILAVLALAIALENRALLLSRMPAAISAPAPAQADVPAHGP</sequence>
<keyword evidence="1" id="KW-0812">Transmembrane</keyword>